<evidence type="ECO:0000313" key="1">
    <source>
        <dbReference type="Proteomes" id="UP000095285"/>
    </source>
</evidence>
<keyword evidence="1" id="KW-1185">Reference proteome</keyword>
<evidence type="ECO:0000313" key="2">
    <source>
        <dbReference type="WBParaSite" id="EN70_16"/>
    </source>
</evidence>
<organism evidence="1 2">
    <name type="scientific">Loa loa</name>
    <name type="common">Eye worm</name>
    <name type="synonym">Filaria loa</name>
    <dbReference type="NCBI Taxonomy" id="7209"/>
    <lineage>
        <taxon>Eukaryota</taxon>
        <taxon>Metazoa</taxon>
        <taxon>Ecdysozoa</taxon>
        <taxon>Nematoda</taxon>
        <taxon>Chromadorea</taxon>
        <taxon>Rhabditida</taxon>
        <taxon>Spirurina</taxon>
        <taxon>Spiruromorpha</taxon>
        <taxon>Filarioidea</taxon>
        <taxon>Onchocercidae</taxon>
        <taxon>Loa</taxon>
    </lineage>
</organism>
<proteinExistence type="predicted"/>
<protein>
    <submittedName>
        <fullName evidence="2">Uncharacterized protein</fullName>
    </submittedName>
</protein>
<dbReference type="WBParaSite" id="EN70_16">
    <property type="protein sequence ID" value="EN70_16"/>
    <property type="gene ID" value="EN70_16"/>
</dbReference>
<reference evidence="1" key="1">
    <citation type="submission" date="2012-04" db="EMBL/GenBank/DDBJ databases">
        <title>The Genome Sequence of Loa loa.</title>
        <authorList>
            <consortium name="The Broad Institute Genome Sequencing Platform"/>
            <consortium name="Broad Institute Genome Sequencing Center for Infectious Disease"/>
            <person name="Nutman T.B."/>
            <person name="Fink D.L."/>
            <person name="Russ C."/>
            <person name="Young S."/>
            <person name="Zeng Q."/>
            <person name="Gargeya S."/>
            <person name="Alvarado L."/>
            <person name="Berlin A."/>
            <person name="Chapman S.B."/>
            <person name="Chen Z."/>
            <person name="Freedman E."/>
            <person name="Gellesch M."/>
            <person name="Goldberg J."/>
            <person name="Griggs A."/>
            <person name="Gujja S."/>
            <person name="Heilman E.R."/>
            <person name="Heiman D."/>
            <person name="Howarth C."/>
            <person name="Mehta T."/>
            <person name="Neiman D."/>
            <person name="Pearson M."/>
            <person name="Roberts A."/>
            <person name="Saif S."/>
            <person name="Shea T."/>
            <person name="Shenoy N."/>
            <person name="Sisk P."/>
            <person name="Stolte C."/>
            <person name="Sykes S."/>
            <person name="White J."/>
            <person name="Yandava C."/>
            <person name="Haas B."/>
            <person name="Henn M.R."/>
            <person name="Nusbaum C."/>
            <person name="Birren B."/>
        </authorList>
    </citation>
    <scope>NUCLEOTIDE SEQUENCE [LARGE SCALE GENOMIC DNA]</scope>
</reference>
<sequence>MEQKITSEVNCASEQLFSQKVNADEVIYTLHLHIFYYSSSYNVSHFARNNGLFLIEWLKDYIAFTIHILLQALSKNDKLIFIGHSLFEKYVKYKRDKLKRMHSEPIELGSRESSYPLAASELMRACAVRILEPIRQVSYITAPSRSRLGSVEVETILTPARTYREQLLSINYRGLKNSPVSRSERSMSLTRTSFEFDTPLSPFEQSLQNQAFQLRKISALSNGDIPTVQVIQINQ</sequence>
<reference evidence="2" key="2">
    <citation type="submission" date="2016-11" db="UniProtKB">
        <authorList>
            <consortium name="WormBaseParasite"/>
        </authorList>
    </citation>
    <scope>IDENTIFICATION</scope>
</reference>
<dbReference type="AlphaFoldDB" id="A0A1I7VEA0"/>
<accession>A0A1I7VEA0</accession>
<name>A0A1I7VEA0_LOALO</name>
<dbReference type="Proteomes" id="UP000095285">
    <property type="component" value="Unassembled WGS sequence"/>
</dbReference>